<reference evidence="2" key="1">
    <citation type="journal article" date="2019" name="Int. J. Syst. Evol. Microbiol.">
        <title>The Global Catalogue of Microorganisms (GCM) 10K type strain sequencing project: providing services to taxonomists for standard genome sequencing and annotation.</title>
        <authorList>
            <consortium name="The Broad Institute Genomics Platform"/>
            <consortium name="The Broad Institute Genome Sequencing Center for Infectious Disease"/>
            <person name="Wu L."/>
            <person name="Ma J."/>
        </authorList>
    </citation>
    <scope>NUCLEOTIDE SEQUENCE [LARGE SCALE GENOMIC DNA]</scope>
    <source>
        <strain evidence="2">JCM 18532</strain>
    </source>
</reference>
<organism evidence="1 2">
    <name type="scientific">Nocardioides endophyticus</name>
    <dbReference type="NCBI Taxonomy" id="1353775"/>
    <lineage>
        <taxon>Bacteria</taxon>
        <taxon>Bacillati</taxon>
        <taxon>Actinomycetota</taxon>
        <taxon>Actinomycetes</taxon>
        <taxon>Propionibacteriales</taxon>
        <taxon>Nocardioidaceae</taxon>
        <taxon>Nocardioides</taxon>
    </lineage>
</organism>
<keyword evidence="2" id="KW-1185">Reference proteome</keyword>
<dbReference type="RefSeq" id="WP_345528111.1">
    <property type="nucleotide sequence ID" value="NZ_BAABKN010000023.1"/>
</dbReference>
<gene>
    <name evidence="1" type="ORF">GCM10023350_34310</name>
</gene>
<accession>A0ABP8Z5L8</accession>
<sequence length="336" mass="37027">MGTPEAEARALFEAASTALYEEIAGSGGVIAGDPRIEPGGDLHAPFTQLRELGLVRLDSDKDTWVVEDPALVHTRVIAPLTQQGAELLQESALWSQAFQGLTQAWRRAPGAVEQGPFRYLHGGETINLFLSSVVPEAEQEILTAHPQSGRGSGEVAAHVVETERALLERGVRVLTLYQHSARRSTAIREYVTEITPAGAEVRTQDEFFNRMIVVDRRIAIIPSPEDLQTALAIREPTIVAYLVDVFMRSWERARPFTSHEASVVKHIADEQRAMTMRMLIEGHSDPVSAKRLGVSPRTYAGYVADLKDEFDAETRFQLGYSLGRAGVRTDDGLEDV</sequence>
<dbReference type="Gene3D" id="3.30.870.10">
    <property type="entry name" value="Endonuclease Chain A"/>
    <property type="match status" value="1"/>
</dbReference>
<dbReference type="PANTHER" id="PTHR34293">
    <property type="entry name" value="HTH-TYPE TRANSCRIPTIONAL REGULATOR TRMBL2"/>
    <property type="match status" value="1"/>
</dbReference>
<dbReference type="PANTHER" id="PTHR34293:SF1">
    <property type="entry name" value="HTH-TYPE TRANSCRIPTIONAL REGULATOR TRMBL2"/>
    <property type="match status" value="1"/>
</dbReference>
<evidence type="ECO:0000313" key="2">
    <source>
        <dbReference type="Proteomes" id="UP001499882"/>
    </source>
</evidence>
<proteinExistence type="predicted"/>
<comment type="caution">
    <text evidence="1">The sequence shown here is derived from an EMBL/GenBank/DDBJ whole genome shotgun (WGS) entry which is preliminary data.</text>
</comment>
<dbReference type="Proteomes" id="UP001499882">
    <property type="component" value="Unassembled WGS sequence"/>
</dbReference>
<evidence type="ECO:0000313" key="1">
    <source>
        <dbReference type="EMBL" id="GAA4746735.1"/>
    </source>
</evidence>
<dbReference type="EMBL" id="BAABKN010000023">
    <property type="protein sequence ID" value="GAA4746735.1"/>
    <property type="molecule type" value="Genomic_DNA"/>
</dbReference>
<dbReference type="SUPFAM" id="SSF56024">
    <property type="entry name" value="Phospholipase D/nuclease"/>
    <property type="match status" value="1"/>
</dbReference>
<dbReference type="InterPro" id="IPR051797">
    <property type="entry name" value="TrmB-like"/>
</dbReference>
<name>A0ABP8Z5L8_9ACTN</name>
<protein>
    <submittedName>
        <fullName evidence="1">Helix-turn-helix transcriptional regulator</fullName>
    </submittedName>
</protein>